<dbReference type="AlphaFoldDB" id="A0A0L9T5N7"/>
<reference evidence="3" key="1">
    <citation type="journal article" date="2015" name="Proc. Natl. Acad. Sci. U.S.A.">
        <title>Genome sequencing of adzuki bean (Vigna angularis) provides insight into high starch and low fat accumulation and domestication.</title>
        <authorList>
            <person name="Yang K."/>
            <person name="Tian Z."/>
            <person name="Chen C."/>
            <person name="Luo L."/>
            <person name="Zhao B."/>
            <person name="Wang Z."/>
            <person name="Yu L."/>
            <person name="Li Y."/>
            <person name="Sun Y."/>
            <person name="Li W."/>
            <person name="Chen Y."/>
            <person name="Li Y."/>
            <person name="Zhang Y."/>
            <person name="Ai D."/>
            <person name="Zhao J."/>
            <person name="Shang C."/>
            <person name="Ma Y."/>
            <person name="Wu B."/>
            <person name="Wang M."/>
            <person name="Gao L."/>
            <person name="Sun D."/>
            <person name="Zhang P."/>
            <person name="Guo F."/>
            <person name="Wang W."/>
            <person name="Li Y."/>
            <person name="Wang J."/>
            <person name="Varshney R.K."/>
            <person name="Wang J."/>
            <person name="Ling H.Q."/>
            <person name="Wan P."/>
        </authorList>
    </citation>
    <scope>NUCLEOTIDE SEQUENCE</scope>
    <source>
        <strain evidence="3">cv. Jingnong 6</strain>
    </source>
</reference>
<proteinExistence type="predicted"/>
<feature type="compositionally biased region" description="Acidic residues" evidence="1">
    <location>
        <begin position="121"/>
        <end position="159"/>
    </location>
</feature>
<protein>
    <submittedName>
        <fullName evidence="2">Uncharacterized protein</fullName>
    </submittedName>
</protein>
<feature type="compositionally biased region" description="Basic and acidic residues" evidence="1">
    <location>
        <begin position="213"/>
        <end position="224"/>
    </location>
</feature>
<gene>
    <name evidence="2" type="ORF">LR48_Vigan205s005200</name>
</gene>
<dbReference type="Proteomes" id="UP000053144">
    <property type="component" value="Unassembled WGS sequence"/>
</dbReference>
<dbReference type="Gramene" id="KOM25915">
    <property type="protein sequence ID" value="KOM25915"/>
    <property type="gene ID" value="LR48_Vigan205s005200"/>
</dbReference>
<dbReference type="EMBL" id="KQ258294">
    <property type="protein sequence ID" value="KOM25915.1"/>
    <property type="molecule type" value="Genomic_DNA"/>
</dbReference>
<evidence type="ECO:0000313" key="3">
    <source>
        <dbReference type="Proteomes" id="UP000053144"/>
    </source>
</evidence>
<feature type="region of interest" description="Disordered" evidence="1">
    <location>
        <begin position="121"/>
        <end position="224"/>
    </location>
</feature>
<name>A0A0L9T5N7_PHAAN</name>
<evidence type="ECO:0000256" key="1">
    <source>
        <dbReference type="SAM" id="MobiDB-lite"/>
    </source>
</evidence>
<sequence length="248" mass="27775">MHMLNIARLNDEVHLYVVHNTMEPQIIEMIDWVDGDVNDEGDVARQVEGEVHGEVEGQVEVGTKIEEGHYEGQVEGQAEVGTKMEQGESEVAKQIEHVEEGEVHDVEEVVVHDVNDFELEYVEEDENEDDHVDEAEDEAGDDGQDEGGDDVEDKDEDVDDGHKENVQDDEDEDVDESMSEESLVDVTIECDIGTSKENVREEQPCTPVGESSRTTDNDSMHDVRGLFDIEWVSDELDSGPDSEEEGTM</sequence>
<feature type="compositionally biased region" description="Acidic residues" evidence="1">
    <location>
        <begin position="167"/>
        <end position="183"/>
    </location>
</feature>
<accession>A0A0L9T5N7</accession>
<evidence type="ECO:0000313" key="2">
    <source>
        <dbReference type="EMBL" id="KOM25915.1"/>
    </source>
</evidence>
<organism evidence="2 3">
    <name type="scientific">Phaseolus angularis</name>
    <name type="common">Azuki bean</name>
    <name type="synonym">Vigna angularis</name>
    <dbReference type="NCBI Taxonomy" id="3914"/>
    <lineage>
        <taxon>Eukaryota</taxon>
        <taxon>Viridiplantae</taxon>
        <taxon>Streptophyta</taxon>
        <taxon>Embryophyta</taxon>
        <taxon>Tracheophyta</taxon>
        <taxon>Spermatophyta</taxon>
        <taxon>Magnoliopsida</taxon>
        <taxon>eudicotyledons</taxon>
        <taxon>Gunneridae</taxon>
        <taxon>Pentapetalae</taxon>
        <taxon>rosids</taxon>
        <taxon>fabids</taxon>
        <taxon>Fabales</taxon>
        <taxon>Fabaceae</taxon>
        <taxon>Papilionoideae</taxon>
        <taxon>50 kb inversion clade</taxon>
        <taxon>NPAAA clade</taxon>
        <taxon>indigoferoid/millettioid clade</taxon>
        <taxon>Phaseoleae</taxon>
        <taxon>Vigna</taxon>
    </lineage>
</organism>